<accession>A0A4R5W6V2</accession>
<gene>
    <name evidence="1" type="ORF">E2I14_00010</name>
</gene>
<reference evidence="1 2" key="1">
    <citation type="submission" date="2019-03" db="EMBL/GenBank/DDBJ databases">
        <title>Sapientia aquatica gen. nov., sp. nov., isolated from a crater lake.</title>
        <authorList>
            <person name="Felfoldi T."/>
            <person name="Szabo A."/>
            <person name="Toth E."/>
            <person name="Schumann P."/>
            <person name="Keki Z."/>
            <person name="Marialigeti K."/>
            <person name="Mathe I."/>
        </authorList>
    </citation>
    <scope>NUCLEOTIDE SEQUENCE [LARGE SCALE GENOMIC DNA]</scope>
    <source>
        <strain evidence="1 2">SA-152</strain>
    </source>
</reference>
<dbReference type="OrthoDB" id="9149554at2"/>
<dbReference type="AlphaFoldDB" id="A0A4R5W6V2"/>
<dbReference type="Proteomes" id="UP000294829">
    <property type="component" value="Unassembled WGS sequence"/>
</dbReference>
<keyword evidence="2" id="KW-1185">Reference proteome</keyword>
<evidence type="ECO:0000313" key="1">
    <source>
        <dbReference type="EMBL" id="TDK67985.1"/>
    </source>
</evidence>
<sequence>MPFIAWSLILKPNYNNLIQYGGWFTYVLSKKTIQIFICFVEYEKVTWGQYKISTTTNWDRYEFSLVEANSANIIAHTFFTSLSDWVMNQVSARIQKLGHNDIIANLVD</sequence>
<evidence type="ECO:0008006" key="3">
    <source>
        <dbReference type="Google" id="ProtNLM"/>
    </source>
</evidence>
<protein>
    <recommendedName>
        <fullName evidence="3">Curli production assembly/transport component CsgE</fullName>
    </recommendedName>
</protein>
<evidence type="ECO:0000313" key="2">
    <source>
        <dbReference type="Proteomes" id="UP000294829"/>
    </source>
</evidence>
<dbReference type="RefSeq" id="WP_133324201.1">
    <property type="nucleotide sequence ID" value="NZ_SMYL01000001.1"/>
</dbReference>
<organism evidence="1 2">
    <name type="scientific">Sapientia aquatica</name>
    <dbReference type="NCBI Taxonomy" id="1549640"/>
    <lineage>
        <taxon>Bacteria</taxon>
        <taxon>Pseudomonadati</taxon>
        <taxon>Pseudomonadota</taxon>
        <taxon>Betaproteobacteria</taxon>
        <taxon>Burkholderiales</taxon>
        <taxon>Oxalobacteraceae</taxon>
        <taxon>Sapientia</taxon>
    </lineage>
</organism>
<dbReference type="EMBL" id="SMYL01000001">
    <property type="protein sequence ID" value="TDK67985.1"/>
    <property type="molecule type" value="Genomic_DNA"/>
</dbReference>
<comment type="caution">
    <text evidence="1">The sequence shown here is derived from an EMBL/GenBank/DDBJ whole genome shotgun (WGS) entry which is preliminary data.</text>
</comment>
<proteinExistence type="predicted"/>
<name>A0A4R5W6V2_9BURK</name>